<dbReference type="Gene3D" id="1.10.3950.10">
    <property type="entry name" value="putative ecf-type sigma factor negative effector from bacillus cereus"/>
    <property type="match status" value="2"/>
</dbReference>
<proteinExistence type="predicted"/>
<dbReference type="Pfam" id="PF12207">
    <property type="entry name" value="DUF3600"/>
    <property type="match status" value="1"/>
</dbReference>
<evidence type="ECO:0000313" key="2">
    <source>
        <dbReference type="EMBL" id="EDQ48419.1"/>
    </source>
</evidence>
<reference evidence="2" key="1">
    <citation type="journal article" date="2008" name="Science">
        <title>The Physcomitrella genome reveals evolutionary insights into the conquest of land by plants.</title>
        <authorList>
            <person name="Rensing S."/>
            <person name="Lang D."/>
            <person name="Zimmer A."/>
            <person name="Terry A."/>
            <person name="Salamov A."/>
            <person name="Shapiro H."/>
            <person name="Nishiyama T."/>
            <person name="Perroud P.-F."/>
            <person name="Lindquist E."/>
            <person name="Kamisugi Y."/>
            <person name="Tanahashi T."/>
            <person name="Sakakibara K."/>
            <person name="Fujita T."/>
            <person name="Oishi K."/>
            <person name="Shin-I T."/>
            <person name="Kuroki Y."/>
            <person name="Toyoda A."/>
            <person name="Suzuki Y."/>
            <person name="Hashimoto A."/>
            <person name="Yamaguchi K."/>
            <person name="Sugano A."/>
            <person name="Kohara Y."/>
            <person name="Fujiyama A."/>
            <person name="Anterola A."/>
            <person name="Aoki S."/>
            <person name="Ashton N."/>
            <person name="Barbazuk W.B."/>
            <person name="Barker E."/>
            <person name="Bennetzen J."/>
            <person name="Bezanilla M."/>
            <person name="Blankenship R."/>
            <person name="Cho S.H."/>
            <person name="Dutcher S."/>
            <person name="Estelle M."/>
            <person name="Fawcett J.A."/>
            <person name="Gundlach H."/>
            <person name="Hanada K."/>
            <person name="Heyl A."/>
            <person name="Hicks K.A."/>
            <person name="Hugh J."/>
            <person name="Lohr M."/>
            <person name="Mayer K."/>
            <person name="Melkozernov A."/>
            <person name="Murata T."/>
            <person name="Nelson D."/>
            <person name="Pils B."/>
            <person name="Prigge M."/>
            <person name="Reiss B."/>
            <person name="Renner T."/>
            <person name="Rombauts S."/>
            <person name="Rushton P."/>
            <person name="Sanderfoot A."/>
            <person name="Schween G."/>
            <person name="Shiu S.-H."/>
            <person name="Stueber K."/>
            <person name="Theodoulou F.L."/>
            <person name="Tu H."/>
            <person name="Van de Peer Y."/>
            <person name="Verrier P.J."/>
            <person name="Waters E."/>
            <person name="Wood A."/>
            <person name="Yang L."/>
            <person name="Cove D."/>
            <person name="Cuming A."/>
            <person name="Hasebe M."/>
            <person name="Lucas S."/>
            <person name="Mishler D.B."/>
            <person name="Reski R."/>
            <person name="Grigoriev I."/>
            <person name="Quatrano R.S."/>
            <person name="Boore J.L."/>
        </authorList>
    </citation>
    <scope>NUCLEOTIDE SEQUENCE [LARGE SCALE GENOMIC DNA]</scope>
</reference>
<accession>A9U7D4</accession>
<sequence length="319" mass="37091">MDGIRNDSHIRRNRKKWLVTGLLAVVLIVPTGAYAGYTYLADGIYGSQENIAAMGGTAEDYLRLETKLQTAKTHFSEEEFVQYMDLLKQMGQMAVKYADSQGDMHPEQWSTVEQERYSLLVGELEPFFEKLEAVSVGSSKKLMDDQQFWTEQLEQAEKTFTKEQYREFKSVYEQMKKYQVMVMDKDGSIHEERLSAEQKDDLRQLERRLIPYLKRLELNPILMRCCTCGSTEYLAKVGGTRHTDAVTDFWNRKRGTDETDDREIGEVYLRYAPNEKAVNNAVRSTAWQLRHEDEEYLNGMLRPHLKDEFQQLSISSEVA</sequence>
<feature type="domain" description="DUF3600" evidence="1">
    <location>
        <begin position="40"/>
        <end position="147"/>
    </location>
</feature>
<dbReference type="InterPro" id="IPR022019">
    <property type="entry name" value="DUF3600"/>
</dbReference>
<evidence type="ECO:0000259" key="1">
    <source>
        <dbReference type="Pfam" id="PF12207"/>
    </source>
</evidence>
<name>A9U7D4_PHYPA</name>
<dbReference type="EMBL" id="DS546442">
    <property type="protein sequence ID" value="EDQ48419.1"/>
    <property type="molecule type" value="Genomic_DNA"/>
</dbReference>
<dbReference type="InterPro" id="IPR038267">
    <property type="entry name" value="ECF_sigma_eff"/>
</dbReference>
<gene>
    <name evidence="2" type="ORF">PHYPADRAFT_103827</name>
</gene>
<protein>
    <submittedName>
        <fullName evidence="2">Predicted protein</fullName>
    </submittedName>
</protein>
<organism>
    <name type="scientific">Physcomitrium patens</name>
    <name type="common">Spreading-leaved earth moss</name>
    <name type="synonym">Physcomitrella patens</name>
    <dbReference type="NCBI Taxonomy" id="3218"/>
    <lineage>
        <taxon>Eukaryota</taxon>
        <taxon>Viridiplantae</taxon>
        <taxon>Streptophyta</taxon>
        <taxon>Embryophyta</taxon>
        <taxon>Bryophyta</taxon>
        <taxon>Bryophytina</taxon>
        <taxon>Bryopsida</taxon>
        <taxon>Funariidae</taxon>
        <taxon>Funariales</taxon>
        <taxon>Funariaceae</taxon>
        <taxon>Physcomitrium</taxon>
    </lineage>
</organism>
<dbReference type="AlphaFoldDB" id="A9U7D4"/>